<evidence type="ECO:0000313" key="2">
    <source>
        <dbReference type="Proteomes" id="UP001141253"/>
    </source>
</evidence>
<gene>
    <name evidence="1" type="ORF">OIU77_009701</name>
</gene>
<reference evidence="1" key="2">
    <citation type="journal article" date="2023" name="Int. J. Mol. Sci.">
        <title>De Novo Assembly and Annotation of 11 Diverse Shrub Willow (Salix) Genomes Reveals Novel Gene Organization in Sex-Linked Regions.</title>
        <authorList>
            <person name="Hyden B."/>
            <person name="Feng K."/>
            <person name="Yates T.B."/>
            <person name="Jawdy S."/>
            <person name="Cereghino C."/>
            <person name="Smart L.B."/>
            <person name="Muchero W."/>
        </authorList>
    </citation>
    <scope>NUCLEOTIDE SEQUENCE</scope>
    <source>
        <tissue evidence="1">Shoot tip</tissue>
    </source>
</reference>
<dbReference type="EMBL" id="JAPFFI010000021">
    <property type="protein sequence ID" value="KAJ6333867.1"/>
    <property type="molecule type" value="Genomic_DNA"/>
</dbReference>
<sequence length="123" mass="13229">MGGPLRSSMVFGPLFLGLGCKGSSGLLFSWLEKMRRSDPGWDLLSLVGRLSLCNLGRLGRLGFFGWQSCSLGLGPFGCEDRFLGPFSWLERLVVFLRWAGSSSSLAGVSLSQFGLVRMAACGS</sequence>
<name>A0ABQ9AF31_9ROSI</name>
<evidence type="ECO:0000313" key="1">
    <source>
        <dbReference type="EMBL" id="KAJ6333867.1"/>
    </source>
</evidence>
<protein>
    <recommendedName>
        <fullName evidence="3">Secreted protein</fullName>
    </recommendedName>
</protein>
<organism evidence="1 2">
    <name type="scientific">Salix suchowensis</name>
    <dbReference type="NCBI Taxonomy" id="1278906"/>
    <lineage>
        <taxon>Eukaryota</taxon>
        <taxon>Viridiplantae</taxon>
        <taxon>Streptophyta</taxon>
        <taxon>Embryophyta</taxon>
        <taxon>Tracheophyta</taxon>
        <taxon>Spermatophyta</taxon>
        <taxon>Magnoliopsida</taxon>
        <taxon>eudicotyledons</taxon>
        <taxon>Gunneridae</taxon>
        <taxon>Pentapetalae</taxon>
        <taxon>rosids</taxon>
        <taxon>fabids</taxon>
        <taxon>Malpighiales</taxon>
        <taxon>Salicaceae</taxon>
        <taxon>Saliceae</taxon>
        <taxon>Salix</taxon>
    </lineage>
</organism>
<keyword evidence="2" id="KW-1185">Reference proteome</keyword>
<reference evidence="1" key="1">
    <citation type="submission" date="2022-10" db="EMBL/GenBank/DDBJ databases">
        <authorList>
            <person name="Hyden B.L."/>
            <person name="Feng K."/>
            <person name="Yates T."/>
            <person name="Jawdy S."/>
            <person name="Smart L.B."/>
            <person name="Muchero W."/>
        </authorList>
    </citation>
    <scope>NUCLEOTIDE SEQUENCE</scope>
    <source>
        <tissue evidence="1">Shoot tip</tissue>
    </source>
</reference>
<dbReference type="Proteomes" id="UP001141253">
    <property type="component" value="Chromosome 11"/>
</dbReference>
<accession>A0ABQ9AF31</accession>
<comment type="caution">
    <text evidence="1">The sequence shown here is derived from an EMBL/GenBank/DDBJ whole genome shotgun (WGS) entry which is preliminary data.</text>
</comment>
<evidence type="ECO:0008006" key="3">
    <source>
        <dbReference type="Google" id="ProtNLM"/>
    </source>
</evidence>
<proteinExistence type="predicted"/>
<dbReference type="PROSITE" id="PS51257">
    <property type="entry name" value="PROKAR_LIPOPROTEIN"/>
    <property type="match status" value="1"/>
</dbReference>